<dbReference type="RefSeq" id="XP_062643840.1">
    <property type="nucleotide sequence ID" value="XM_062791456.1"/>
</dbReference>
<gene>
    <name evidence="3" type="ORF">N657DRAFT_636763</name>
</gene>
<protein>
    <submittedName>
        <fullName evidence="3">Uncharacterized protein</fullName>
    </submittedName>
</protein>
<reference evidence="3" key="1">
    <citation type="journal article" date="2023" name="Mol. Phylogenet. Evol.">
        <title>Genome-scale phylogeny and comparative genomics of the fungal order Sordariales.</title>
        <authorList>
            <person name="Hensen N."/>
            <person name="Bonometti L."/>
            <person name="Westerberg I."/>
            <person name="Brannstrom I.O."/>
            <person name="Guillou S."/>
            <person name="Cros-Aarteil S."/>
            <person name="Calhoun S."/>
            <person name="Haridas S."/>
            <person name="Kuo A."/>
            <person name="Mondo S."/>
            <person name="Pangilinan J."/>
            <person name="Riley R."/>
            <person name="LaButti K."/>
            <person name="Andreopoulos B."/>
            <person name="Lipzen A."/>
            <person name="Chen C."/>
            <person name="Yan M."/>
            <person name="Daum C."/>
            <person name="Ng V."/>
            <person name="Clum A."/>
            <person name="Steindorff A."/>
            <person name="Ohm R.A."/>
            <person name="Martin F."/>
            <person name="Silar P."/>
            <person name="Natvig D.O."/>
            <person name="Lalanne C."/>
            <person name="Gautier V."/>
            <person name="Ament-Velasquez S.L."/>
            <person name="Kruys A."/>
            <person name="Hutchinson M.I."/>
            <person name="Powell A.J."/>
            <person name="Barry K."/>
            <person name="Miller A.N."/>
            <person name="Grigoriev I.V."/>
            <person name="Debuchy R."/>
            <person name="Gladieux P."/>
            <person name="Hiltunen Thoren M."/>
            <person name="Johannesson H."/>
        </authorList>
    </citation>
    <scope>NUCLEOTIDE SEQUENCE</scope>
    <source>
        <strain evidence="3">CBS 731.68</strain>
    </source>
</reference>
<evidence type="ECO:0000256" key="2">
    <source>
        <dbReference type="SAM" id="Phobius"/>
    </source>
</evidence>
<evidence type="ECO:0000313" key="3">
    <source>
        <dbReference type="EMBL" id="KAK4120068.1"/>
    </source>
</evidence>
<reference evidence="3" key="2">
    <citation type="submission" date="2023-05" db="EMBL/GenBank/DDBJ databases">
        <authorList>
            <consortium name="Lawrence Berkeley National Laboratory"/>
            <person name="Steindorff A."/>
            <person name="Hensen N."/>
            <person name="Bonometti L."/>
            <person name="Westerberg I."/>
            <person name="Brannstrom I.O."/>
            <person name="Guillou S."/>
            <person name="Cros-Aarteil S."/>
            <person name="Calhoun S."/>
            <person name="Haridas S."/>
            <person name="Kuo A."/>
            <person name="Mondo S."/>
            <person name="Pangilinan J."/>
            <person name="Riley R."/>
            <person name="Labutti K."/>
            <person name="Andreopoulos B."/>
            <person name="Lipzen A."/>
            <person name="Chen C."/>
            <person name="Yanf M."/>
            <person name="Daum C."/>
            <person name="Ng V."/>
            <person name="Clum A."/>
            <person name="Ohm R."/>
            <person name="Martin F."/>
            <person name="Silar P."/>
            <person name="Natvig D."/>
            <person name="Lalanne C."/>
            <person name="Gautier V."/>
            <person name="Ament-Velasquez S.L."/>
            <person name="Kruys A."/>
            <person name="Hutchinson M.I."/>
            <person name="Powell A.J."/>
            <person name="Barry K."/>
            <person name="Miller A.N."/>
            <person name="Grigoriev I.V."/>
            <person name="Debuchy R."/>
            <person name="Gladieux P."/>
            <person name="Thoren M.H."/>
            <person name="Johannesson H."/>
        </authorList>
    </citation>
    <scope>NUCLEOTIDE SEQUENCE</scope>
    <source>
        <strain evidence="3">CBS 731.68</strain>
    </source>
</reference>
<sequence length="141" mass="16487">MQEEVKSRREGLFTATAVNETKSKQLNNYFLVFTMALYALDLFSWDDANQKVSFVVTLLLVPGTTYCVAGYAISFLRKPGRRQMWKSAKERPKRFVGQMRRRMGRSTDESDDETDRKPPQLMYEKLDDWPEHAFSVTRGFQ</sequence>
<name>A0AAN6Z074_9PEZI</name>
<keyword evidence="2" id="KW-0812">Transmembrane</keyword>
<feature type="transmembrane region" description="Helical" evidence="2">
    <location>
        <begin position="29"/>
        <end position="46"/>
    </location>
</feature>
<feature type="region of interest" description="Disordered" evidence="1">
    <location>
        <begin position="86"/>
        <end position="121"/>
    </location>
</feature>
<dbReference type="Proteomes" id="UP001302602">
    <property type="component" value="Unassembled WGS sequence"/>
</dbReference>
<keyword evidence="2" id="KW-1133">Transmembrane helix</keyword>
<comment type="caution">
    <text evidence="3">The sequence shown here is derived from an EMBL/GenBank/DDBJ whole genome shotgun (WGS) entry which is preliminary data.</text>
</comment>
<feature type="transmembrane region" description="Helical" evidence="2">
    <location>
        <begin position="52"/>
        <end position="76"/>
    </location>
</feature>
<evidence type="ECO:0000313" key="4">
    <source>
        <dbReference type="Proteomes" id="UP001302602"/>
    </source>
</evidence>
<organism evidence="3 4">
    <name type="scientific">Parathielavia appendiculata</name>
    <dbReference type="NCBI Taxonomy" id="2587402"/>
    <lineage>
        <taxon>Eukaryota</taxon>
        <taxon>Fungi</taxon>
        <taxon>Dikarya</taxon>
        <taxon>Ascomycota</taxon>
        <taxon>Pezizomycotina</taxon>
        <taxon>Sordariomycetes</taxon>
        <taxon>Sordariomycetidae</taxon>
        <taxon>Sordariales</taxon>
        <taxon>Chaetomiaceae</taxon>
        <taxon>Parathielavia</taxon>
    </lineage>
</organism>
<dbReference type="GeneID" id="87828225"/>
<proteinExistence type="predicted"/>
<keyword evidence="4" id="KW-1185">Reference proteome</keyword>
<accession>A0AAN6Z074</accession>
<keyword evidence="2" id="KW-0472">Membrane</keyword>
<dbReference type="AlphaFoldDB" id="A0AAN6Z074"/>
<feature type="compositionally biased region" description="Basic residues" evidence="1">
    <location>
        <begin position="91"/>
        <end position="104"/>
    </location>
</feature>
<evidence type="ECO:0000256" key="1">
    <source>
        <dbReference type="SAM" id="MobiDB-lite"/>
    </source>
</evidence>
<dbReference type="EMBL" id="MU853241">
    <property type="protein sequence ID" value="KAK4120068.1"/>
    <property type="molecule type" value="Genomic_DNA"/>
</dbReference>